<dbReference type="SMART" id="SM00020">
    <property type="entry name" value="Tryp_SPc"/>
    <property type="match status" value="1"/>
</dbReference>
<dbReference type="PANTHER" id="PTHR24276">
    <property type="entry name" value="POLYSERASE-RELATED"/>
    <property type="match status" value="1"/>
</dbReference>
<keyword evidence="4 6" id="KW-0720">Serine protease</keyword>
<dbReference type="PROSITE" id="PS50240">
    <property type="entry name" value="TRYPSIN_DOM"/>
    <property type="match status" value="1"/>
</dbReference>
<dbReference type="PRINTS" id="PR00722">
    <property type="entry name" value="CHYMOTRYPSIN"/>
</dbReference>
<dbReference type="Gene3D" id="2.40.10.10">
    <property type="entry name" value="Trypsin-like serine proteases"/>
    <property type="match status" value="1"/>
</dbReference>
<accession>A0ABM3LYS2</accession>
<evidence type="ECO:0000256" key="4">
    <source>
        <dbReference type="ARBA" id="ARBA00022825"/>
    </source>
</evidence>
<evidence type="ECO:0000259" key="7">
    <source>
        <dbReference type="PROSITE" id="PS50240"/>
    </source>
</evidence>
<evidence type="ECO:0000256" key="6">
    <source>
        <dbReference type="RuleBase" id="RU363034"/>
    </source>
</evidence>
<dbReference type="InterPro" id="IPR001254">
    <property type="entry name" value="Trypsin_dom"/>
</dbReference>
<dbReference type="InterPro" id="IPR043504">
    <property type="entry name" value="Peptidase_S1_PA_chymotrypsin"/>
</dbReference>
<evidence type="ECO:0000256" key="2">
    <source>
        <dbReference type="ARBA" id="ARBA00022670"/>
    </source>
</evidence>
<keyword evidence="5" id="KW-1015">Disulfide bond</keyword>
<dbReference type="Proteomes" id="UP001652582">
    <property type="component" value="Chromosome 22"/>
</dbReference>
<keyword evidence="3 6" id="KW-0378">Hydrolase</keyword>
<dbReference type="GeneID" id="112043370"/>
<evidence type="ECO:0000256" key="5">
    <source>
        <dbReference type="ARBA" id="ARBA00023157"/>
    </source>
</evidence>
<dbReference type="InterPro" id="IPR009003">
    <property type="entry name" value="Peptidase_S1_PA"/>
</dbReference>
<dbReference type="InterPro" id="IPR018114">
    <property type="entry name" value="TRYPSIN_HIS"/>
</dbReference>
<sequence>MRNLNLLFNIFTNHNNNNNKPVLERGGVRLYWDRSIITDRTILANKPDIVVLDRAQSRVFLVDITIPYDENLVRAETEKKRKYLDLALEVTAMWHVESTEIIPIVISANGSEICWAKQRIVGDSVTSIDQFPTLVQVDEKNIWTELWSQNCAGNILTADKILSAAHCFYGYNFDPKLRRVRAGATFRNYGGVVAYVQKAYNHHTFGLNGYDGDISVVKLKDRLVYSPAIQRTAIPPQGTVIPDHLPVVQAGWGATSQGGPSSDVLLYVNVFTINNALCAERYATLPNRPAVTPNMICAGVKDIGGKDSCQGDSGGPMMYDRITVGIISWGEGCANKTFPGVSTSVSPYTDWIVGI</sequence>
<dbReference type="PROSITE" id="PS00135">
    <property type="entry name" value="TRYPSIN_SER"/>
    <property type="match status" value="1"/>
</dbReference>
<proteinExistence type="inferred from homology"/>
<dbReference type="InterPro" id="IPR050430">
    <property type="entry name" value="Peptidase_S1"/>
</dbReference>
<reference evidence="9" key="1">
    <citation type="submission" date="2025-08" db="UniProtKB">
        <authorList>
            <consortium name="RefSeq"/>
        </authorList>
    </citation>
    <scope>IDENTIFICATION</scope>
</reference>
<gene>
    <name evidence="9" type="primary">LOC112043370</name>
</gene>
<evidence type="ECO:0000313" key="9">
    <source>
        <dbReference type="RefSeq" id="XP_052744232.1"/>
    </source>
</evidence>
<dbReference type="CDD" id="cd00190">
    <property type="entry name" value="Tryp_SPc"/>
    <property type="match status" value="1"/>
</dbReference>
<dbReference type="RefSeq" id="XP_052744232.1">
    <property type="nucleotide sequence ID" value="XM_052888272.1"/>
</dbReference>
<comment type="similarity">
    <text evidence="1">Belongs to the peptidase S1 family.</text>
</comment>
<evidence type="ECO:0000313" key="8">
    <source>
        <dbReference type="Proteomes" id="UP001652582"/>
    </source>
</evidence>
<evidence type="ECO:0000256" key="3">
    <source>
        <dbReference type="ARBA" id="ARBA00022801"/>
    </source>
</evidence>
<name>A0ABM3LYS2_BICAN</name>
<dbReference type="SUPFAM" id="SSF50494">
    <property type="entry name" value="Trypsin-like serine proteases"/>
    <property type="match status" value="1"/>
</dbReference>
<protein>
    <submittedName>
        <fullName evidence="9">Trypsin, alkaline C-like</fullName>
    </submittedName>
</protein>
<keyword evidence="8" id="KW-1185">Reference proteome</keyword>
<feature type="domain" description="Peptidase S1" evidence="7">
    <location>
        <begin position="120"/>
        <end position="355"/>
    </location>
</feature>
<evidence type="ECO:0000256" key="1">
    <source>
        <dbReference type="ARBA" id="ARBA00007664"/>
    </source>
</evidence>
<dbReference type="PANTHER" id="PTHR24276:SF91">
    <property type="entry name" value="AT26814P-RELATED"/>
    <property type="match status" value="1"/>
</dbReference>
<keyword evidence="2 6" id="KW-0645">Protease</keyword>
<dbReference type="InterPro" id="IPR001314">
    <property type="entry name" value="Peptidase_S1A"/>
</dbReference>
<dbReference type="InterPro" id="IPR033116">
    <property type="entry name" value="TRYPSIN_SER"/>
</dbReference>
<organism evidence="8 9">
    <name type="scientific">Bicyclus anynana</name>
    <name type="common">Squinting bush brown butterfly</name>
    <dbReference type="NCBI Taxonomy" id="110368"/>
    <lineage>
        <taxon>Eukaryota</taxon>
        <taxon>Metazoa</taxon>
        <taxon>Ecdysozoa</taxon>
        <taxon>Arthropoda</taxon>
        <taxon>Hexapoda</taxon>
        <taxon>Insecta</taxon>
        <taxon>Pterygota</taxon>
        <taxon>Neoptera</taxon>
        <taxon>Endopterygota</taxon>
        <taxon>Lepidoptera</taxon>
        <taxon>Glossata</taxon>
        <taxon>Ditrysia</taxon>
        <taxon>Papilionoidea</taxon>
        <taxon>Nymphalidae</taxon>
        <taxon>Satyrinae</taxon>
        <taxon>Satyrini</taxon>
        <taxon>Mycalesina</taxon>
        <taxon>Bicyclus</taxon>
    </lineage>
</organism>
<dbReference type="PROSITE" id="PS00134">
    <property type="entry name" value="TRYPSIN_HIS"/>
    <property type="match status" value="1"/>
</dbReference>
<dbReference type="Pfam" id="PF00089">
    <property type="entry name" value="Trypsin"/>
    <property type="match status" value="1"/>
</dbReference>